<gene>
    <name evidence="2" type="ORF">I79_013520</name>
</gene>
<proteinExistence type="predicted"/>
<protein>
    <submittedName>
        <fullName evidence="2">Uncharacterized protein</fullName>
    </submittedName>
</protein>
<evidence type="ECO:0000313" key="2">
    <source>
        <dbReference type="EMBL" id="EGW12532.1"/>
    </source>
</evidence>
<evidence type="ECO:0000256" key="1">
    <source>
        <dbReference type="SAM" id="MobiDB-lite"/>
    </source>
</evidence>
<dbReference type="EMBL" id="JH000638">
    <property type="protein sequence ID" value="EGW12532.1"/>
    <property type="molecule type" value="Genomic_DNA"/>
</dbReference>
<organism evidence="2 3">
    <name type="scientific">Cricetulus griseus</name>
    <name type="common">Chinese hamster</name>
    <name type="synonym">Cricetulus barabensis griseus</name>
    <dbReference type="NCBI Taxonomy" id="10029"/>
    <lineage>
        <taxon>Eukaryota</taxon>
        <taxon>Metazoa</taxon>
        <taxon>Chordata</taxon>
        <taxon>Craniata</taxon>
        <taxon>Vertebrata</taxon>
        <taxon>Euteleostomi</taxon>
        <taxon>Mammalia</taxon>
        <taxon>Eutheria</taxon>
        <taxon>Euarchontoglires</taxon>
        <taxon>Glires</taxon>
        <taxon>Rodentia</taxon>
        <taxon>Myomorpha</taxon>
        <taxon>Muroidea</taxon>
        <taxon>Cricetidae</taxon>
        <taxon>Cricetinae</taxon>
        <taxon>Cricetulus</taxon>
    </lineage>
</organism>
<name>G3HRL4_CRIGR</name>
<dbReference type="AlphaFoldDB" id="G3HRL4"/>
<accession>G3HRL4</accession>
<feature type="region of interest" description="Disordered" evidence="1">
    <location>
        <begin position="30"/>
        <end position="65"/>
    </location>
</feature>
<sequence>MGGWRIRGLEGLGSRQAISCYFMSLTGPIRSSHNPDPPSSGLTVPPFLPLDGMRNNSTRHSQEMNSEHLPRALYGHKIPLAVGLDNQGTTMVVKRREA</sequence>
<evidence type="ECO:0000313" key="3">
    <source>
        <dbReference type="Proteomes" id="UP000001075"/>
    </source>
</evidence>
<dbReference type="InParanoid" id="G3HRL4"/>
<dbReference type="Proteomes" id="UP000001075">
    <property type="component" value="Unassembled WGS sequence"/>
</dbReference>
<reference evidence="3" key="1">
    <citation type="journal article" date="2011" name="Nat. Biotechnol.">
        <title>The genomic sequence of the Chinese hamster ovary (CHO)-K1 cell line.</title>
        <authorList>
            <person name="Xu X."/>
            <person name="Nagarajan H."/>
            <person name="Lewis N.E."/>
            <person name="Pan S."/>
            <person name="Cai Z."/>
            <person name="Liu X."/>
            <person name="Chen W."/>
            <person name="Xie M."/>
            <person name="Wang W."/>
            <person name="Hammond S."/>
            <person name="Andersen M.R."/>
            <person name="Neff N."/>
            <person name="Passarelli B."/>
            <person name="Koh W."/>
            <person name="Fan H.C."/>
            <person name="Wang J."/>
            <person name="Gui Y."/>
            <person name="Lee K.H."/>
            <person name="Betenbaugh M.J."/>
            <person name="Quake S.R."/>
            <person name="Famili I."/>
            <person name="Palsson B.O."/>
            <person name="Wang J."/>
        </authorList>
    </citation>
    <scope>NUCLEOTIDE SEQUENCE [LARGE SCALE GENOMIC DNA]</scope>
    <source>
        <strain evidence="3">CHO K1 cell line</strain>
    </source>
</reference>